<dbReference type="AlphaFoldDB" id="A0A5N5HGP8"/>
<dbReference type="Proteomes" id="UP000327157">
    <property type="component" value="Chromosome 16"/>
</dbReference>
<protein>
    <submittedName>
        <fullName evidence="1">Uncharacterized protein</fullName>
    </submittedName>
</protein>
<dbReference type="OrthoDB" id="1194593at2759"/>
<accession>A0A5N5HGP8</accession>
<comment type="caution">
    <text evidence="1">The sequence shown here is derived from an EMBL/GenBank/DDBJ whole genome shotgun (WGS) entry which is preliminary data.</text>
</comment>
<evidence type="ECO:0000313" key="2">
    <source>
        <dbReference type="Proteomes" id="UP000327157"/>
    </source>
</evidence>
<reference evidence="1 2" key="1">
    <citation type="submission" date="2019-09" db="EMBL/GenBank/DDBJ databases">
        <authorList>
            <person name="Ou C."/>
        </authorList>
    </citation>
    <scope>NUCLEOTIDE SEQUENCE [LARGE SCALE GENOMIC DNA]</scope>
    <source>
        <strain evidence="1">S2</strain>
        <tissue evidence="1">Leaf</tissue>
    </source>
</reference>
<sequence length="144" mass="16223">MVASINKTLAIDANILMFFDRRMEDFHSPDNDPFIVKVQITNAMISRVLVDNKLGVNNHPSHPYDHLVTSHVMDCPTPHNAILGWNWLHKMKVVPSCYHQLLCYPALGGVKGIKGDQSAVRYCIVESMKMIRNGEKSSNTIMTS</sequence>
<name>A0A5N5HGP8_9ROSA</name>
<organism evidence="1 2">
    <name type="scientific">Pyrus ussuriensis x Pyrus communis</name>
    <dbReference type="NCBI Taxonomy" id="2448454"/>
    <lineage>
        <taxon>Eukaryota</taxon>
        <taxon>Viridiplantae</taxon>
        <taxon>Streptophyta</taxon>
        <taxon>Embryophyta</taxon>
        <taxon>Tracheophyta</taxon>
        <taxon>Spermatophyta</taxon>
        <taxon>Magnoliopsida</taxon>
        <taxon>eudicotyledons</taxon>
        <taxon>Gunneridae</taxon>
        <taxon>Pentapetalae</taxon>
        <taxon>rosids</taxon>
        <taxon>fabids</taxon>
        <taxon>Rosales</taxon>
        <taxon>Rosaceae</taxon>
        <taxon>Amygdaloideae</taxon>
        <taxon>Maleae</taxon>
        <taxon>Pyrus</taxon>
    </lineage>
</organism>
<proteinExistence type="predicted"/>
<dbReference type="EMBL" id="SMOL01000160">
    <property type="protein sequence ID" value="KAB2625773.1"/>
    <property type="molecule type" value="Genomic_DNA"/>
</dbReference>
<keyword evidence="2" id="KW-1185">Reference proteome</keyword>
<reference evidence="1 2" key="3">
    <citation type="submission" date="2019-11" db="EMBL/GenBank/DDBJ databases">
        <title>A de novo genome assembly of a pear dwarfing rootstock.</title>
        <authorList>
            <person name="Wang F."/>
            <person name="Wang J."/>
            <person name="Li S."/>
            <person name="Zhang Y."/>
            <person name="Fang M."/>
            <person name="Ma L."/>
            <person name="Zhao Y."/>
            <person name="Jiang S."/>
        </authorList>
    </citation>
    <scope>NUCLEOTIDE SEQUENCE [LARGE SCALE GENOMIC DNA]</scope>
    <source>
        <strain evidence="1">S2</strain>
        <tissue evidence="1">Leaf</tissue>
    </source>
</reference>
<dbReference type="PANTHER" id="PTHR33240:SF8">
    <property type="entry name" value="OS03G0439900 PROTEIN"/>
    <property type="match status" value="1"/>
</dbReference>
<dbReference type="PANTHER" id="PTHR33240">
    <property type="entry name" value="OS08G0508500 PROTEIN"/>
    <property type="match status" value="1"/>
</dbReference>
<reference evidence="2" key="2">
    <citation type="submission" date="2019-10" db="EMBL/GenBank/DDBJ databases">
        <title>A de novo genome assembly of a pear dwarfing rootstock.</title>
        <authorList>
            <person name="Wang F."/>
            <person name="Wang J."/>
            <person name="Li S."/>
            <person name="Zhang Y."/>
            <person name="Fang M."/>
            <person name="Ma L."/>
            <person name="Zhao Y."/>
            <person name="Jiang S."/>
        </authorList>
    </citation>
    <scope>NUCLEOTIDE SEQUENCE [LARGE SCALE GENOMIC DNA]</scope>
</reference>
<gene>
    <name evidence="1" type="ORF">D8674_017433</name>
</gene>
<evidence type="ECO:0000313" key="1">
    <source>
        <dbReference type="EMBL" id="KAB2625773.1"/>
    </source>
</evidence>